<evidence type="ECO:0000313" key="2">
    <source>
        <dbReference type="Proteomes" id="UP001194469"/>
    </source>
</evidence>
<gene>
    <name evidence="1" type="ORF">FVW20_00645</name>
</gene>
<proteinExistence type="predicted"/>
<dbReference type="EMBL" id="VRYY01000011">
    <property type="protein sequence ID" value="MBG3875571.1"/>
    <property type="molecule type" value="Genomic_DNA"/>
</dbReference>
<dbReference type="RefSeq" id="WP_196607856.1">
    <property type="nucleotide sequence ID" value="NZ_VRYY01000011.1"/>
</dbReference>
<protein>
    <submittedName>
        <fullName evidence="1">Uncharacterized protein</fullName>
    </submittedName>
</protein>
<keyword evidence="2" id="KW-1185">Reference proteome</keyword>
<name>A0ABS0IZK9_9BACT</name>
<comment type="caution">
    <text evidence="1">The sequence shown here is derived from an EMBL/GenBank/DDBJ whole genome shotgun (WGS) entry which is preliminary data.</text>
</comment>
<organism evidence="1 2">
    <name type="scientific">Nitratidesulfovibrio oxamicus</name>
    <dbReference type="NCBI Taxonomy" id="32016"/>
    <lineage>
        <taxon>Bacteria</taxon>
        <taxon>Pseudomonadati</taxon>
        <taxon>Thermodesulfobacteriota</taxon>
        <taxon>Desulfovibrionia</taxon>
        <taxon>Desulfovibrionales</taxon>
        <taxon>Desulfovibrionaceae</taxon>
        <taxon>Nitratidesulfovibrio</taxon>
    </lineage>
</organism>
<dbReference type="Proteomes" id="UP001194469">
    <property type="component" value="Unassembled WGS sequence"/>
</dbReference>
<accession>A0ABS0IZK9</accession>
<reference evidence="1 2" key="1">
    <citation type="submission" date="2019-08" db="EMBL/GenBank/DDBJ databases">
        <authorList>
            <person name="Luo N."/>
        </authorList>
    </citation>
    <scope>NUCLEOTIDE SEQUENCE [LARGE SCALE GENOMIC DNA]</scope>
    <source>
        <strain evidence="1 2">NCIMB 9442</strain>
    </source>
</reference>
<sequence>MTGQGKQPGAFDGFARGICGTLAAKGVGGAIVHVLDEDQPAGKWVELGKADCPQLAKGDATAPAKLLVDVPSLSGKDEVAVAKLLGKPTAKDKSKYGQKRRYALPGGGNVEITFIGGKADWMEITPGKDAPVPFGPACGQAIGISAAPAFASAATVRWDGVNGIQSVEAFPAGAHVGYWYVKVKTR</sequence>
<evidence type="ECO:0000313" key="1">
    <source>
        <dbReference type="EMBL" id="MBG3875571.1"/>
    </source>
</evidence>